<keyword evidence="2" id="KW-1185">Reference proteome</keyword>
<dbReference type="Proteomes" id="UP000768646">
    <property type="component" value="Unassembled WGS sequence"/>
</dbReference>
<reference evidence="1 2" key="1">
    <citation type="journal article" date="2021" name="Commun. Biol.">
        <title>Genomic insights into the host specific adaptation of the Pneumocystis genus.</title>
        <authorList>
            <person name="Cisse O.H."/>
            <person name="Ma L."/>
            <person name="Dekker J.P."/>
            <person name="Khil P.P."/>
            <person name="Youn J.-H."/>
            <person name="Brenchley J.M."/>
            <person name="Blair R."/>
            <person name="Pahar B."/>
            <person name="Chabe M."/>
            <person name="Van Rompay K.K.A."/>
            <person name="Keesler R."/>
            <person name="Sukura A."/>
            <person name="Hirsch V."/>
            <person name="Kutty G."/>
            <person name="Liu Y."/>
            <person name="Peng L."/>
            <person name="Chen J."/>
            <person name="Song J."/>
            <person name="Weissenbacher-Lang C."/>
            <person name="Xu J."/>
            <person name="Upham N.S."/>
            <person name="Stajich J.E."/>
            <person name="Cuomo C.A."/>
            <person name="Cushion M.T."/>
            <person name="Kovacs J.A."/>
        </authorList>
    </citation>
    <scope>NUCLEOTIDE SEQUENCE [LARGE SCALE GENOMIC DNA]</scope>
    <source>
        <strain evidence="1 2">RABM</strain>
    </source>
</reference>
<organism evidence="1 2">
    <name type="scientific">Pneumocystis oryctolagi</name>
    <dbReference type="NCBI Taxonomy" id="42067"/>
    <lineage>
        <taxon>Eukaryota</taxon>
        <taxon>Fungi</taxon>
        <taxon>Dikarya</taxon>
        <taxon>Ascomycota</taxon>
        <taxon>Taphrinomycotina</taxon>
        <taxon>Pneumocystomycetes</taxon>
        <taxon>Pneumocystaceae</taxon>
        <taxon>Pneumocystis</taxon>
    </lineage>
</organism>
<sequence length="486" mass="57883">MKLLFITFSNTHFSYSKRFNRFSFPIFNTLGFICPFFLQKTIKIANFSDRKSTKSYISVLGNIYPSDQWTNVGVTILQEIERKLHLQTSHPLGILRKIIESQFSTSHYEIFNDISPIVNIEENFDFLGFSSDHPDRSRSNTYYINQNLVLRTHTSAHQIEKLKKMKKDGFIITADVYRRDEIDKTHYPIFHQMEGVRVWSKTEKVLVMKDIEVENINVLFSDVIIEDTTPLFHKERNPLQANHQENDVEMIVNHLKRTIEKIIVHIYKLSFQSYDSSKKNIHFPLKIRWVESYFPFTSPSWELEIFWKEKWIEVCGCGIIKHELFKHAGTPNRIGWAFGLGLERLAMIFFEIHDIRLFWSKDPRFLKQFSSGKISTFQPYSKYPLCYKDIAFWINENVHDTYMSSLIKKKPFHENDFMEIVRNVGGNLIEEVKLIDKFIHSKTKRKSMCYRINYRSMDRSLSHEEVNELQEQIRELVSKEFYVELR</sequence>
<dbReference type="EMBL" id="JABTEG010000002">
    <property type="protein sequence ID" value="KAG4305980.1"/>
    <property type="molecule type" value="Genomic_DNA"/>
</dbReference>
<evidence type="ECO:0000313" key="1">
    <source>
        <dbReference type="EMBL" id="KAG4305980.1"/>
    </source>
</evidence>
<accession>A0ACB7CFX0</accession>
<name>A0ACB7CFX0_9ASCO</name>
<protein>
    <submittedName>
        <fullName evidence="1">Uncharacterized protein</fullName>
    </submittedName>
</protein>
<gene>
    <name evidence="1" type="ORF">PORY_000890</name>
</gene>
<evidence type="ECO:0000313" key="2">
    <source>
        <dbReference type="Proteomes" id="UP000768646"/>
    </source>
</evidence>
<proteinExistence type="predicted"/>
<comment type="caution">
    <text evidence="1">The sequence shown here is derived from an EMBL/GenBank/DDBJ whole genome shotgun (WGS) entry which is preliminary data.</text>
</comment>